<evidence type="ECO:0000313" key="2">
    <source>
        <dbReference type="Proteomes" id="UP000198775"/>
    </source>
</evidence>
<evidence type="ECO:0000313" key="1">
    <source>
        <dbReference type="EMBL" id="SEO71590.1"/>
    </source>
</evidence>
<organism evidence="1 2">
    <name type="scientific">Halorientalis persicus</name>
    <dbReference type="NCBI Taxonomy" id="1367881"/>
    <lineage>
        <taxon>Archaea</taxon>
        <taxon>Methanobacteriati</taxon>
        <taxon>Methanobacteriota</taxon>
        <taxon>Stenosarchaea group</taxon>
        <taxon>Halobacteria</taxon>
        <taxon>Halobacteriales</taxon>
        <taxon>Haloarculaceae</taxon>
        <taxon>Halorientalis</taxon>
    </lineage>
</organism>
<evidence type="ECO:0008006" key="3">
    <source>
        <dbReference type="Google" id="ProtNLM"/>
    </source>
</evidence>
<accession>A0A1H8RYZ0</accession>
<proteinExistence type="predicted"/>
<protein>
    <recommendedName>
        <fullName evidence="3">Phage tail tube protein</fullName>
    </recommendedName>
</protein>
<keyword evidence="2" id="KW-1185">Reference proteome</keyword>
<dbReference type="RefSeq" id="WP_092662111.1">
    <property type="nucleotide sequence ID" value="NZ_FOCX01000017.1"/>
</dbReference>
<gene>
    <name evidence="1" type="ORF">SAMN05216388_101787</name>
</gene>
<name>A0A1H8RYZ0_9EURY</name>
<reference evidence="2" key="1">
    <citation type="submission" date="2016-10" db="EMBL/GenBank/DDBJ databases">
        <authorList>
            <person name="Varghese N."/>
            <person name="Submissions S."/>
        </authorList>
    </citation>
    <scope>NUCLEOTIDE SEQUENCE [LARGE SCALE GENOMIC DNA]</scope>
    <source>
        <strain evidence="2">IBRC-M 10043</strain>
    </source>
</reference>
<sequence length="126" mass="13750">MADRHETGKDGVLTVQGRDVPFTNADYSVSYDTSASDFNDGLFEDTSYVSASASGSIEADGSKAELKNLLLNDDGTPVNNIRIQVNGSEGGDRFTRVKIEEFSREFPGGDKTTTEISWTADRYRPV</sequence>
<dbReference type="AlphaFoldDB" id="A0A1H8RYZ0"/>
<dbReference type="Proteomes" id="UP000198775">
    <property type="component" value="Unassembled WGS sequence"/>
</dbReference>
<dbReference type="EMBL" id="FOCX01000017">
    <property type="protein sequence ID" value="SEO71590.1"/>
    <property type="molecule type" value="Genomic_DNA"/>
</dbReference>